<evidence type="ECO:0000313" key="2">
    <source>
        <dbReference type="Proteomes" id="UP000709295"/>
    </source>
</evidence>
<gene>
    <name evidence="1" type="ORF">JG688_00008143</name>
</gene>
<dbReference type="EMBL" id="JAENGY010000418">
    <property type="protein sequence ID" value="KAG6963441.1"/>
    <property type="molecule type" value="Genomic_DNA"/>
</dbReference>
<evidence type="ECO:0000313" key="1">
    <source>
        <dbReference type="EMBL" id="KAG6963441.1"/>
    </source>
</evidence>
<keyword evidence="2" id="KW-1185">Reference proteome</keyword>
<protein>
    <submittedName>
        <fullName evidence="1">Uncharacterized protein</fullName>
    </submittedName>
</protein>
<organism evidence="1 2">
    <name type="scientific">Phytophthora aleatoria</name>
    <dbReference type="NCBI Taxonomy" id="2496075"/>
    <lineage>
        <taxon>Eukaryota</taxon>
        <taxon>Sar</taxon>
        <taxon>Stramenopiles</taxon>
        <taxon>Oomycota</taxon>
        <taxon>Peronosporomycetes</taxon>
        <taxon>Peronosporales</taxon>
        <taxon>Peronosporaceae</taxon>
        <taxon>Phytophthora</taxon>
    </lineage>
</organism>
<sequence length="102" mass="11433">MDDEEVVVAASSAVAAAIALYTASSEPGSPGDKRRIVAVSTLRFQLMLESASYASWFENNLRFTRKTFLQVSTFLQKHVIGFAGAKFKEHSYKKKLQLHFIF</sequence>
<dbReference type="AlphaFoldDB" id="A0A8J5J7A9"/>
<name>A0A8J5J7A9_9STRA</name>
<accession>A0A8J5J7A9</accession>
<reference evidence="1" key="1">
    <citation type="submission" date="2021-01" db="EMBL/GenBank/DDBJ databases">
        <title>Phytophthora aleatoria, a newly-described species from Pinus radiata is distinct from Phytophthora cactorum isolates based on comparative genomics.</title>
        <authorList>
            <person name="Mcdougal R."/>
            <person name="Panda P."/>
            <person name="Williams N."/>
            <person name="Studholme D.J."/>
        </authorList>
    </citation>
    <scope>NUCLEOTIDE SEQUENCE</scope>
    <source>
        <strain evidence="1">NZFS 4037</strain>
    </source>
</reference>
<dbReference type="Proteomes" id="UP000709295">
    <property type="component" value="Unassembled WGS sequence"/>
</dbReference>
<comment type="caution">
    <text evidence="1">The sequence shown here is derived from an EMBL/GenBank/DDBJ whole genome shotgun (WGS) entry which is preliminary data.</text>
</comment>
<proteinExistence type="predicted"/>